<evidence type="ECO:0000256" key="1">
    <source>
        <dbReference type="SAM" id="MobiDB-lite"/>
    </source>
</evidence>
<name>G0MAM5_CAEBE</name>
<feature type="region of interest" description="Disordered" evidence="1">
    <location>
        <begin position="271"/>
        <end position="294"/>
    </location>
</feature>
<organism evidence="3">
    <name type="scientific">Caenorhabditis brenneri</name>
    <name type="common">Nematode worm</name>
    <dbReference type="NCBI Taxonomy" id="135651"/>
    <lineage>
        <taxon>Eukaryota</taxon>
        <taxon>Metazoa</taxon>
        <taxon>Ecdysozoa</taxon>
        <taxon>Nematoda</taxon>
        <taxon>Chromadorea</taxon>
        <taxon>Rhabditida</taxon>
        <taxon>Rhabditina</taxon>
        <taxon>Rhabditomorpha</taxon>
        <taxon>Rhabditoidea</taxon>
        <taxon>Rhabditidae</taxon>
        <taxon>Peloderinae</taxon>
        <taxon>Caenorhabditis</taxon>
    </lineage>
</organism>
<feature type="compositionally biased region" description="Acidic residues" evidence="1">
    <location>
        <begin position="186"/>
        <end position="198"/>
    </location>
</feature>
<accession>G0MAM5</accession>
<evidence type="ECO:0000313" key="3">
    <source>
        <dbReference type="Proteomes" id="UP000008068"/>
    </source>
</evidence>
<feature type="compositionally biased region" description="Basic residues" evidence="1">
    <location>
        <begin position="149"/>
        <end position="181"/>
    </location>
</feature>
<sequence length="399" mass="46349">MLIGRQVFANKYISIDTHLKNKKKAEMKLSKSEQRKKDEDLLDNLMIRVRNRSTPISHREVGQVLLKKRVVAHIQIVSRRMHQMVQILEESAKYDSVAKAKFLFVLSYPFECDRDIKEEIMNAGDPKWSDLFRRNSEKGKARGQNQMARSRKLRTARNAAQRRRKIDGRVKNRLPPKVRRGRINDDTQELDTGDEDVEMDARPPSVSIGAANRGRESDNDSDVDANQMGLDGEEQSVPHARNGENSDSNHSEPSDNVDALDFDDYEMASEWENRERSVSPIRNDAGQRRAEELDEDDEIRLDQSFEQRKSRKWHLDLNALLYSITEWLQSLEPENDWKDLLQVFRKVEEIPIIGSRLWQIVVEELHQVEEDRKISIDAIDMFVQCFSADLCDGIEGIYD</sequence>
<evidence type="ECO:0000313" key="2">
    <source>
        <dbReference type="EMBL" id="EGT40578.1"/>
    </source>
</evidence>
<dbReference type="AlphaFoldDB" id="G0MAM5"/>
<keyword evidence="3" id="KW-1185">Reference proteome</keyword>
<feature type="region of interest" description="Disordered" evidence="1">
    <location>
        <begin position="127"/>
        <end position="258"/>
    </location>
</feature>
<evidence type="ECO:0008006" key="4">
    <source>
        <dbReference type="Google" id="ProtNLM"/>
    </source>
</evidence>
<feature type="compositionally biased region" description="Basic and acidic residues" evidence="1">
    <location>
        <begin position="127"/>
        <end position="140"/>
    </location>
</feature>
<feature type="compositionally biased region" description="Basic and acidic residues" evidence="1">
    <location>
        <begin position="241"/>
        <end position="253"/>
    </location>
</feature>
<gene>
    <name evidence="2" type="ORF">CAEBREN_00812</name>
</gene>
<dbReference type="HOGENOM" id="CLU_691225_0_0_1"/>
<reference evidence="3" key="1">
    <citation type="submission" date="2011-07" db="EMBL/GenBank/DDBJ databases">
        <authorList>
            <consortium name="Caenorhabditis brenneri Sequencing and Analysis Consortium"/>
            <person name="Wilson R.K."/>
        </authorList>
    </citation>
    <scope>NUCLEOTIDE SEQUENCE [LARGE SCALE GENOMIC DNA]</scope>
    <source>
        <strain evidence="3">PB2801</strain>
    </source>
</reference>
<dbReference type="EMBL" id="GL379788">
    <property type="protein sequence ID" value="EGT40578.1"/>
    <property type="molecule type" value="Genomic_DNA"/>
</dbReference>
<protein>
    <recommendedName>
        <fullName evidence="4">SPK domain-containing protein</fullName>
    </recommendedName>
</protein>
<proteinExistence type="predicted"/>
<dbReference type="Proteomes" id="UP000008068">
    <property type="component" value="Unassembled WGS sequence"/>
</dbReference>
<dbReference type="InParanoid" id="G0MAM5"/>